<feature type="compositionally biased region" description="Basic and acidic residues" evidence="1">
    <location>
        <begin position="138"/>
        <end position="151"/>
    </location>
</feature>
<reference evidence="2 3" key="1">
    <citation type="submission" date="2023-11" db="EMBL/GenBank/DDBJ databases">
        <title>Halocaridina rubra genome assembly.</title>
        <authorList>
            <person name="Smith C."/>
        </authorList>
    </citation>
    <scope>NUCLEOTIDE SEQUENCE [LARGE SCALE GENOMIC DNA]</scope>
    <source>
        <strain evidence="2">EP-1</strain>
        <tissue evidence="2">Whole</tissue>
    </source>
</reference>
<evidence type="ECO:0000313" key="3">
    <source>
        <dbReference type="Proteomes" id="UP001381693"/>
    </source>
</evidence>
<feature type="compositionally biased region" description="Low complexity" evidence="1">
    <location>
        <begin position="283"/>
        <end position="298"/>
    </location>
</feature>
<dbReference type="EMBL" id="JAXCGZ010012702">
    <property type="protein sequence ID" value="KAK7073485.1"/>
    <property type="molecule type" value="Genomic_DNA"/>
</dbReference>
<evidence type="ECO:0000313" key="2">
    <source>
        <dbReference type="EMBL" id="KAK7073485.1"/>
    </source>
</evidence>
<sequence length="323" mass="37086">MDGNKIQQQQQQQKQYSNMQTIGKPQAPAIQQNQPRQAFRKLRMPHPINHAGVRPSVAPQPIRGMNQSQMRGPPPTRYNNRPPRPPVNTVPNYGQQHSRPYYPTSQDSSYHQGPPSQHSQPSVHGPTSHGQPPFGLVRPHDHHPPPSDLHRVPSVPSLSRSSHSILNAPRPSAQAILGPPPELPHRPLIDPNEPDPYSSRAPFPSRHTQELDRSYDYGSSHYNDSQRSGWNEYSQISQPYDTYERGDYYRTYGEQGYQDSYRYDSSKEYGERYRDNYYRDSHSYGQYPQSDYQYQQDPTSFSNRGVTSKPPSMDVDRSSHNVQ</sequence>
<keyword evidence="3" id="KW-1185">Reference proteome</keyword>
<comment type="caution">
    <text evidence="2">The sequence shown here is derived from an EMBL/GenBank/DDBJ whole genome shotgun (WGS) entry which is preliminary data.</text>
</comment>
<dbReference type="Proteomes" id="UP001381693">
    <property type="component" value="Unassembled WGS sequence"/>
</dbReference>
<feature type="compositionally biased region" description="Pro residues" evidence="1">
    <location>
        <begin position="72"/>
        <end position="88"/>
    </location>
</feature>
<feature type="non-terminal residue" evidence="2">
    <location>
        <position position="323"/>
    </location>
</feature>
<feature type="compositionally biased region" description="Basic and acidic residues" evidence="1">
    <location>
        <begin position="314"/>
        <end position="323"/>
    </location>
</feature>
<feature type="compositionally biased region" description="Polar residues" evidence="1">
    <location>
        <begin position="299"/>
        <end position="310"/>
    </location>
</feature>
<protein>
    <submittedName>
        <fullName evidence="2">Uncharacterized protein</fullName>
    </submittedName>
</protein>
<proteinExistence type="predicted"/>
<feature type="compositionally biased region" description="Low complexity" evidence="1">
    <location>
        <begin position="152"/>
        <end position="166"/>
    </location>
</feature>
<dbReference type="AlphaFoldDB" id="A0AAN8WW92"/>
<feature type="region of interest" description="Disordered" evidence="1">
    <location>
        <begin position="1"/>
        <end position="323"/>
    </location>
</feature>
<feature type="compositionally biased region" description="Polar residues" evidence="1">
    <location>
        <begin position="94"/>
        <end position="122"/>
    </location>
</feature>
<name>A0AAN8WW92_HALRR</name>
<feature type="compositionally biased region" description="Polar residues" evidence="1">
    <location>
        <begin position="220"/>
        <end position="240"/>
    </location>
</feature>
<accession>A0AAN8WW92</accession>
<gene>
    <name evidence="2" type="ORF">SK128_026977</name>
</gene>
<feature type="compositionally biased region" description="Basic and acidic residues" evidence="1">
    <location>
        <begin position="261"/>
        <end position="282"/>
    </location>
</feature>
<evidence type="ECO:0000256" key="1">
    <source>
        <dbReference type="SAM" id="MobiDB-lite"/>
    </source>
</evidence>
<organism evidence="2 3">
    <name type="scientific">Halocaridina rubra</name>
    <name type="common">Hawaiian red shrimp</name>
    <dbReference type="NCBI Taxonomy" id="373956"/>
    <lineage>
        <taxon>Eukaryota</taxon>
        <taxon>Metazoa</taxon>
        <taxon>Ecdysozoa</taxon>
        <taxon>Arthropoda</taxon>
        <taxon>Crustacea</taxon>
        <taxon>Multicrustacea</taxon>
        <taxon>Malacostraca</taxon>
        <taxon>Eumalacostraca</taxon>
        <taxon>Eucarida</taxon>
        <taxon>Decapoda</taxon>
        <taxon>Pleocyemata</taxon>
        <taxon>Caridea</taxon>
        <taxon>Atyoidea</taxon>
        <taxon>Atyidae</taxon>
        <taxon>Halocaridina</taxon>
    </lineage>
</organism>
<feature type="compositionally biased region" description="Polar residues" evidence="1">
    <location>
        <begin position="16"/>
        <end position="36"/>
    </location>
</feature>